<dbReference type="GeneID" id="4317340"/>
<keyword evidence="6" id="KW-0472">Membrane</keyword>
<dbReference type="SUPFAM" id="SSF48371">
    <property type="entry name" value="ARM repeat"/>
    <property type="match status" value="1"/>
</dbReference>
<name>Q0CU56_ASPTN</name>
<comment type="similarity">
    <text evidence="2 7">Belongs to the adaptor complexes large subunit family.</text>
</comment>
<dbReference type="InterPro" id="IPR016024">
    <property type="entry name" value="ARM-type_fold"/>
</dbReference>
<keyword evidence="5 7" id="KW-0653">Protein transport</keyword>
<evidence type="ECO:0000256" key="7">
    <source>
        <dbReference type="PIRNR" id="PIRNR037092"/>
    </source>
</evidence>
<dbReference type="GO" id="GO:0030123">
    <property type="term" value="C:AP-3 adaptor complex"/>
    <property type="evidence" value="ECO:0007669"/>
    <property type="project" value="InterPro"/>
</dbReference>
<gene>
    <name evidence="10" type="ORF">ATEG_02778</name>
</gene>
<dbReference type="VEuPathDB" id="FungiDB:ATEG_02778"/>
<dbReference type="PIRSF" id="PIRSF037092">
    <property type="entry name" value="AP3_complex_delta"/>
    <property type="match status" value="1"/>
</dbReference>
<evidence type="ECO:0000313" key="10">
    <source>
        <dbReference type="EMBL" id="EAU36052.1"/>
    </source>
</evidence>
<comment type="subcellular location">
    <subcellularLocation>
        <location evidence="1">Endomembrane system</location>
    </subcellularLocation>
    <subcellularLocation>
        <location evidence="7">Golgi apparatus</location>
    </subcellularLocation>
</comment>
<dbReference type="EMBL" id="CH476597">
    <property type="protein sequence ID" value="EAU36052.1"/>
    <property type="molecule type" value="Genomic_DNA"/>
</dbReference>
<comment type="subunit">
    <text evidence="7">Adaptor protein complex 3 (AP-3) is a heterotetramer.</text>
</comment>
<organism evidence="10 11">
    <name type="scientific">Aspergillus terreus (strain NIH 2624 / FGSC A1156)</name>
    <dbReference type="NCBI Taxonomy" id="341663"/>
    <lineage>
        <taxon>Eukaryota</taxon>
        <taxon>Fungi</taxon>
        <taxon>Dikarya</taxon>
        <taxon>Ascomycota</taxon>
        <taxon>Pezizomycotina</taxon>
        <taxon>Eurotiomycetes</taxon>
        <taxon>Eurotiomycetidae</taxon>
        <taxon>Eurotiales</taxon>
        <taxon>Aspergillaceae</taxon>
        <taxon>Aspergillus</taxon>
        <taxon>Aspergillus subgen. Circumdati</taxon>
    </lineage>
</organism>
<feature type="compositionally biased region" description="Basic residues" evidence="8">
    <location>
        <begin position="868"/>
        <end position="878"/>
    </location>
</feature>
<dbReference type="GO" id="GO:0005794">
    <property type="term" value="C:Golgi apparatus"/>
    <property type="evidence" value="ECO:0007669"/>
    <property type="project" value="UniProtKB-SubCell"/>
</dbReference>
<evidence type="ECO:0000256" key="3">
    <source>
        <dbReference type="ARBA" id="ARBA00022448"/>
    </source>
</evidence>
<feature type="region of interest" description="Disordered" evidence="8">
    <location>
        <begin position="861"/>
        <end position="880"/>
    </location>
</feature>
<keyword evidence="4" id="KW-0677">Repeat</keyword>
<evidence type="ECO:0000259" key="9">
    <source>
        <dbReference type="Pfam" id="PF01602"/>
    </source>
</evidence>
<dbReference type="HOGENOM" id="CLU_001908_3_0_1"/>
<dbReference type="Gene3D" id="1.25.10.10">
    <property type="entry name" value="Leucine-rich Repeat Variant"/>
    <property type="match status" value="1"/>
</dbReference>
<dbReference type="GO" id="GO:0006623">
    <property type="term" value="P:protein targeting to vacuole"/>
    <property type="evidence" value="ECO:0007669"/>
    <property type="project" value="TreeGrafter"/>
</dbReference>
<feature type="region of interest" description="Disordered" evidence="8">
    <location>
        <begin position="890"/>
        <end position="910"/>
    </location>
</feature>
<proteinExistence type="inferred from homology"/>
<dbReference type="Pfam" id="PF01602">
    <property type="entry name" value="Adaptin_N"/>
    <property type="match status" value="1"/>
</dbReference>
<evidence type="ECO:0000313" key="11">
    <source>
        <dbReference type="Proteomes" id="UP000007963"/>
    </source>
</evidence>
<protein>
    <recommendedName>
        <fullName evidence="7">AP-3 complex subunit delta</fullName>
    </recommendedName>
</protein>
<keyword evidence="7" id="KW-0333">Golgi apparatus</keyword>
<accession>Q0CU56</accession>
<keyword evidence="3 7" id="KW-0813">Transport</keyword>
<dbReference type="GO" id="GO:0006896">
    <property type="term" value="P:Golgi to vacuole transport"/>
    <property type="evidence" value="ECO:0007669"/>
    <property type="project" value="TreeGrafter"/>
</dbReference>
<dbReference type="InterPro" id="IPR011989">
    <property type="entry name" value="ARM-like"/>
</dbReference>
<evidence type="ECO:0000256" key="6">
    <source>
        <dbReference type="ARBA" id="ARBA00023136"/>
    </source>
</evidence>
<comment type="function">
    <text evidence="7">Part of the AP-3 complex, an adaptor-related complex which is not clathrin-associated. The complex is associated with the Golgi region as well as more peripheral structures. It facilitates the budding of vesicles from the Golgi membrane.</text>
</comment>
<dbReference type="PANTHER" id="PTHR22781">
    <property type="entry name" value="DELTA ADAPTIN-RELATED"/>
    <property type="match status" value="1"/>
</dbReference>
<dbReference type="STRING" id="341663.Q0CU56"/>
<dbReference type="OMA" id="SGNNWMA"/>
<dbReference type="InterPro" id="IPR002553">
    <property type="entry name" value="Clathrin/coatomer_adapt-like_N"/>
</dbReference>
<feature type="domain" description="Clathrin/coatomer adaptor adaptin-like N-terminal" evidence="9">
    <location>
        <begin position="66"/>
        <end position="676"/>
    </location>
</feature>
<evidence type="ECO:0000256" key="5">
    <source>
        <dbReference type="ARBA" id="ARBA00022927"/>
    </source>
</evidence>
<dbReference type="AlphaFoldDB" id="Q0CU56"/>
<dbReference type="PANTHER" id="PTHR22781:SF12">
    <property type="entry name" value="AP-3 COMPLEX SUBUNIT DELTA-1"/>
    <property type="match status" value="1"/>
</dbReference>
<dbReference type="RefSeq" id="XP_001211956.1">
    <property type="nucleotide sequence ID" value="XM_001211956.1"/>
</dbReference>
<dbReference type="Proteomes" id="UP000007963">
    <property type="component" value="Unassembled WGS sequence"/>
</dbReference>
<feature type="region of interest" description="Disordered" evidence="8">
    <location>
        <begin position="797"/>
        <end position="829"/>
    </location>
</feature>
<dbReference type="GO" id="GO:0010008">
    <property type="term" value="C:endosome membrane"/>
    <property type="evidence" value="ECO:0007669"/>
    <property type="project" value="TreeGrafter"/>
</dbReference>
<feature type="compositionally biased region" description="Basic and acidic residues" evidence="8">
    <location>
        <begin position="960"/>
        <end position="971"/>
    </location>
</feature>
<feature type="compositionally biased region" description="Basic residues" evidence="8">
    <location>
        <begin position="1004"/>
        <end position="1014"/>
    </location>
</feature>
<feature type="compositionally biased region" description="Polar residues" evidence="8">
    <location>
        <begin position="891"/>
        <end position="901"/>
    </location>
</feature>
<reference evidence="11" key="1">
    <citation type="submission" date="2005-09" db="EMBL/GenBank/DDBJ databases">
        <title>Annotation of the Aspergillus terreus NIH2624 genome.</title>
        <authorList>
            <person name="Birren B.W."/>
            <person name="Lander E.S."/>
            <person name="Galagan J.E."/>
            <person name="Nusbaum C."/>
            <person name="Devon K."/>
            <person name="Henn M."/>
            <person name="Ma L.-J."/>
            <person name="Jaffe D.B."/>
            <person name="Butler J."/>
            <person name="Alvarez P."/>
            <person name="Gnerre S."/>
            <person name="Grabherr M."/>
            <person name="Kleber M."/>
            <person name="Mauceli E.W."/>
            <person name="Brockman W."/>
            <person name="Rounsley S."/>
            <person name="Young S.K."/>
            <person name="LaButti K."/>
            <person name="Pushparaj V."/>
            <person name="DeCaprio D."/>
            <person name="Crawford M."/>
            <person name="Koehrsen M."/>
            <person name="Engels R."/>
            <person name="Montgomery P."/>
            <person name="Pearson M."/>
            <person name="Howarth C."/>
            <person name="Larson L."/>
            <person name="Luoma S."/>
            <person name="White J."/>
            <person name="Alvarado L."/>
            <person name="Kodira C.D."/>
            <person name="Zeng Q."/>
            <person name="Oleary S."/>
            <person name="Yandava C."/>
            <person name="Denning D.W."/>
            <person name="Nierman W.C."/>
            <person name="Milne T."/>
            <person name="Madden K."/>
        </authorList>
    </citation>
    <scope>NUCLEOTIDE SEQUENCE [LARGE SCALE GENOMIC DNA]</scope>
    <source>
        <strain evidence="11">NIH 2624 / FGSC A1156</strain>
    </source>
</reference>
<dbReference type="InterPro" id="IPR017105">
    <property type="entry name" value="AP3_complex_dsu"/>
</dbReference>
<feature type="region of interest" description="Disordered" evidence="8">
    <location>
        <begin position="960"/>
        <end position="1014"/>
    </location>
</feature>
<evidence type="ECO:0000256" key="1">
    <source>
        <dbReference type="ARBA" id="ARBA00004308"/>
    </source>
</evidence>
<feature type="compositionally biased region" description="Polar residues" evidence="8">
    <location>
        <begin position="819"/>
        <end position="829"/>
    </location>
</feature>
<evidence type="ECO:0000256" key="8">
    <source>
        <dbReference type="SAM" id="MobiDB-lite"/>
    </source>
</evidence>
<evidence type="ECO:0000256" key="4">
    <source>
        <dbReference type="ARBA" id="ARBA00022737"/>
    </source>
</evidence>
<dbReference type="OrthoDB" id="10264595at2759"/>
<evidence type="ECO:0000256" key="2">
    <source>
        <dbReference type="ARBA" id="ARBA00006613"/>
    </source>
</evidence>
<sequence>MRRLRALVPVTVPEPGTTPRRPDHLITIFRLLLRTANALSKTTTVPQFEKSLYDLIKGLRNHKGAEEDYIQDSLRECKAEIKSQDMDKKATALLKLIYLEMFGYDMSWASFYVLEVMSSTKYLQKRSGYLAAVQSFRPDTEVLMLATNLLKKDLVSSNIPNMSLPLITLPNIITPSLAMSLLPDVLSRISHSHAAVRKKAVVCLYRLSLVYPESLKLAWPKLKDRLMDDEEDGSVTTAVINVVCELGWRRPHDFLPLAPRFFELLVDSGNNWMAIKIIKLFATLTPLEPRLIRKLLRPLMNIIQSTTAMSLLYECINGIIQGGILDGDGALEEKDEIASLCVGKLRGMIVTDSDPNFSVKYVALLAFNRIAVSYPFLVSVHQDVIMDCLDDPDISIRLQALELAVRMVTSDTLESIVHRLLSQLQYTRQNTDGNRTDIHMAEALEEEDRRHSNTPSTVLPYNYRIEVIHRILDICSNNNYSELPDFEWYVDVLVQLVKLLPSDGAELPSNGVAYHQANNQRGSIASRVGSELRNVAVRVRDVRMEATRAAESLIVNENTEAICPAMSGSNDSLLGPVAWIVGEYAEYLLSPGQTLQSLMDLSRMNLSASTTSLCLQALPKVLVELITGKGQGWDTQRKGEISLLLARIIEVLETLASNPDLDVQERATEFLEVMRLAADAIQSHVHEMDQMPLLLTSALPSLFYGLELNPVSVSAQKKVPLPEQITLDDQFNENLRELFRDQDNTALVLDAQVRLQDFYYIREPSLSSKPIESIQLDIQPDSYQNLADNFMDDGAAGARRKAVRKERNREDPFYIGTGEDSSGTSTPFHQAFTAANGSELDIDSIPIIDLKLNDVESYRKPSLAPHENRKHGKSRPKRYNIIADEVIGQDETGSLETSGGPSKSKKSLLEVDSSGLGRLSLREEADSSPGTGAFPSAAAHDTEMALAMQEVERARLEMQRASERVQAKDIPAEGTLVKKKRKVKKAKGDEARPTDPQNPEVLSKKKRTRKPATS</sequence>
<dbReference type="eggNOG" id="KOG1059">
    <property type="taxonomic scope" value="Eukaryota"/>
</dbReference>